<feature type="region of interest" description="Disordered" evidence="1">
    <location>
        <begin position="144"/>
        <end position="169"/>
    </location>
</feature>
<dbReference type="GO" id="GO:0005840">
    <property type="term" value="C:ribosome"/>
    <property type="evidence" value="ECO:0007669"/>
    <property type="project" value="EnsemblFungi"/>
</dbReference>
<dbReference type="Proteomes" id="UP000005666">
    <property type="component" value="Chromosome 5"/>
</dbReference>
<dbReference type="PANTHER" id="PTHR12854">
    <property type="entry name" value="ATAXIN 2-RELATED"/>
    <property type="match status" value="1"/>
</dbReference>
<dbReference type="GO" id="GO:0005829">
    <property type="term" value="C:cytosol"/>
    <property type="evidence" value="ECO:0007669"/>
    <property type="project" value="EnsemblFungi"/>
</dbReference>
<feature type="compositionally biased region" description="Polar residues" evidence="1">
    <location>
        <begin position="721"/>
        <end position="747"/>
    </location>
</feature>
<sequence length="747" mass="83431">MKGGNFSNKKQSGGSSYHNSNRSHATSQAMFAESPETLASFTDRQDYLFVNSIGSEVTATLFSGTKFSGILSAYNPESKEGIEIVLKFPKLVDVGFSDIDTKDSETKLGETLLFHGKDVAELELNNISFSLDEKYEQANKKREIISQQPIKQQNTTSHTEQSSKFKTDVDISKSAPKIKERELQKWAPEADDSSALNQGLDDGSSNWDQFAVNEKKFGVTSSYDEHFYTTKIDKSHPEYRKRLQEAEKLAKEIESQGSSNIHVAEDRGLIIDDSGMDEEDKYSGVDRRGDELLAALKSNTKPIENKPSKYVPPTLRHQPHHIDPAIISSVTEQSTVGAPASTMKAGPTLNTKNIEGKSDSTKISYSNVVKNGIQKTIYSVGTSTKENFNSKETQIEDLKKFSQKFKVPFKVPEDMKEVVKKSEEPKDSNSTKGSSKASSSGKGTDGKRPSISSRRRHATIFFGSQGLPHSNNRKKEIFNNNFNMFESAKASYDKNIEKAESEMGKEEKIMQPFIIEKPYFTAPTWESTIEKSHKALFPDERVLVQKAQMRLQQRQMRSYDPNMGNHQMQMAMGGMIGYPMSTAGINPLMNGGMSMYVPMQQPMMYPGMVPQMVGVMGSSGKEGAKGMSPQQQYQSLGYGGPAPVHLGNPYMYQGGMTFNQGMAGHSQPQNSHYKPNSHHNSNFNRHNNNNNIYYYNNNNYKNNNNSHYNNHYRNNNANGHPTKNQGNGSESNKNSNTQEPTSKNVNE</sequence>
<dbReference type="SMART" id="SM01272">
    <property type="entry name" value="LsmAD"/>
    <property type="match status" value="1"/>
</dbReference>
<feature type="compositionally biased region" description="Low complexity" evidence="1">
    <location>
        <begin position="430"/>
        <end position="442"/>
    </location>
</feature>
<dbReference type="HOGENOM" id="CLU_009985_0_0_1"/>
<dbReference type="InterPro" id="IPR009604">
    <property type="entry name" value="LsmAD_domain"/>
</dbReference>
<feature type="compositionally biased region" description="Low complexity" evidence="1">
    <location>
        <begin position="678"/>
        <end position="720"/>
    </location>
</feature>
<feature type="region of interest" description="Disordered" evidence="1">
    <location>
        <begin position="337"/>
        <end position="358"/>
    </location>
</feature>
<evidence type="ECO:0000313" key="4">
    <source>
        <dbReference type="Proteomes" id="UP000005666"/>
    </source>
</evidence>
<dbReference type="Pfam" id="PF14438">
    <property type="entry name" value="SM-ATX"/>
    <property type="match status" value="1"/>
</dbReference>
<evidence type="ECO:0000313" key="3">
    <source>
        <dbReference type="EMBL" id="CCE63408.1"/>
    </source>
</evidence>
<dbReference type="KEGG" id="tpf:TPHA_0E03180"/>
<dbReference type="Pfam" id="PF06741">
    <property type="entry name" value="LsmAD"/>
    <property type="match status" value="1"/>
</dbReference>
<dbReference type="GO" id="GO:0042149">
    <property type="term" value="P:cellular response to glucose starvation"/>
    <property type="evidence" value="ECO:0007669"/>
    <property type="project" value="EnsemblFungi"/>
</dbReference>
<organism evidence="3 4">
    <name type="scientific">Tetrapisispora phaffii (strain ATCC 24235 / CBS 4417 / NBRC 1672 / NRRL Y-8282 / UCD 70-5)</name>
    <name type="common">Yeast</name>
    <name type="synonym">Fabospora phaffii</name>
    <dbReference type="NCBI Taxonomy" id="1071381"/>
    <lineage>
        <taxon>Eukaryota</taxon>
        <taxon>Fungi</taxon>
        <taxon>Dikarya</taxon>
        <taxon>Ascomycota</taxon>
        <taxon>Saccharomycotina</taxon>
        <taxon>Saccharomycetes</taxon>
        <taxon>Saccharomycetales</taxon>
        <taxon>Saccharomycetaceae</taxon>
        <taxon>Tetrapisispora</taxon>
    </lineage>
</organism>
<name>G8BU30_TETPH</name>
<feature type="region of interest" description="Disordered" evidence="1">
    <location>
        <begin position="659"/>
        <end position="747"/>
    </location>
</feature>
<accession>G8BU30</accession>
<dbReference type="GO" id="GO:0034063">
    <property type="term" value="P:stress granule assembly"/>
    <property type="evidence" value="ECO:0007669"/>
    <property type="project" value="EnsemblFungi"/>
</dbReference>
<dbReference type="AlphaFoldDB" id="G8BU30"/>
<dbReference type="STRING" id="1071381.G8BU30"/>
<feature type="compositionally biased region" description="Polar residues" evidence="1">
    <location>
        <begin position="659"/>
        <end position="674"/>
    </location>
</feature>
<keyword evidence="4" id="KW-1185">Reference proteome</keyword>
<gene>
    <name evidence="3" type="primary">TPHA0E03180</name>
    <name evidence="3" type="ordered locus">TPHA_0E03180</name>
</gene>
<feature type="domain" description="LsmAD" evidence="2">
    <location>
        <begin position="217"/>
        <end position="288"/>
    </location>
</feature>
<reference evidence="3 4" key="1">
    <citation type="journal article" date="2011" name="Proc. Natl. Acad. Sci. U.S.A.">
        <title>Evolutionary erosion of yeast sex chromosomes by mating-type switching accidents.</title>
        <authorList>
            <person name="Gordon J.L."/>
            <person name="Armisen D."/>
            <person name="Proux-Wera E."/>
            <person name="Oheigeartaigh S.S."/>
            <person name="Byrne K.P."/>
            <person name="Wolfe K.H."/>
        </authorList>
    </citation>
    <scope>NUCLEOTIDE SEQUENCE [LARGE SCALE GENOMIC DNA]</scope>
    <source>
        <strain evidence="4">ATCC 24235 / CBS 4417 / NBRC 1672 / NRRL Y-8282 / UCD 70-5</strain>
    </source>
</reference>
<feature type="region of interest" description="Disordered" evidence="1">
    <location>
        <begin position="1"/>
        <end position="30"/>
    </location>
</feature>
<dbReference type="InterPro" id="IPR025852">
    <property type="entry name" value="SM_dom_ATX"/>
</dbReference>
<dbReference type="OrthoDB" id="2275718at2759"/>
<evidence type="ECO:0000256" key="1">
    <source>
        <dbReference type="SAM" id="MobiDB-lite"/>
    </source>
</evidence>
<dbReference type="GO" id="GO:0003729">
    <property type="term" value="F:mRNA binding"/>
    <property type="evidence" value="ECO:0007669"/>
    <property type="project" value="TreeGrafter"/>
</dbReference>
<feature type="compositionally biased region" description="Basic and acidic residues" evidence="1">
    <location>
        <begin position="417"/>
        <end position="429"/>
    </location>
</feature>
<dbReference type="GO" id="GO:0010494">
    <property type="term" value="C:cytoplasmic stress granule"/>
    <property type="evidence" value="ECO:0007669"/>
    <property type="project" value="EnsemblFungi"/>
</dbReference>
<dbReference type="GO" id="GO:1901524">
    <property type="term" value="P:regulation of mitophagy"/>
    <property type="evidence" value="ECO:0007669"/>
    <property type="project" value="EnsemblFungi"/>
</dbReference>
<dbReference type="GO" id="GO:0045727">
    <property type="term" value="P:positive regulation of translation"/>
    <property type="evidence" value="ECO:0007669"/>
    <property type="project" value="EnsemblFungi"/>
</dbReference>
<evidence type="ECO:0000259" key="2">
    <source>
        <dbReference type="SMART" id="SM01272"/>
    </source>
</evidence>
<dbReference type="OMA" id="YFTAPTW"/>
<dbReference type="PANTHER" id="PTHR12854:SF7">
    <property type="entry name" value="ATAXIN-2 HOMOLOG"/>
    <property type="match status" value="1"/>
</dbReference>
<feature type="region of interest" description="Disordered" evidence="1">
    <location>
        <begin position="417"/>
        <end position="456"/>
    </location>
</feature>
<dbReference type="RefSeq" id="XP_003685842.1">
    <property type="nucleotide sequence ID" value="XM_003685794.1"/>
</dbReference>
<dbReference type="GO" id="GO:0044877">
    <property type="term" value="F:protein-containing complex binding"/>
    <property type="evidence" value="ECO:0007669"/>
    <property type="project" value="EnsemblFungi"/>
</dbReference>
<feature type="compositionally biased region" description="Polar residues" evidence="1">
    <location>
        <begin position="1"/>
        <end position="29"/>
    </location>
</feature>
<dbReference type="GO" id="GO:1904262">
    <property type="term" value="P:negative regulation of TORC1 signaling"/>
    <property type="evidence" value="ECO:0007669"/>
    <property type="project" value="EnsemblFungi"/>
</dbReference>
<dbReference type="EMBL" id="HE612860">
    <property type="protein sequence ID" value="CCE63408.1"/>
    <property type="molecule type" value="Genomic_DNA"/>
</dbReference>
<dbReference type="GO" id="GO:0043007">
    <property type="term" value="P:maintenance of rDNA"/>
    <property type="evidence" value="ECO:0007669"/>
    <property type="project" value="EnsemblFungi"/>
</dbReference>
<dbReference type="GeneID" id="11531198"/>
<dbReference type="eggNOG" id="KOG2375">
    <property type="taxonomic scope" value="Eukaryota"/>
</dbReference>
<proteinExistence type="predicted"/>
<feature type="compositionally biased region" description="Polar residues" evidence="1">
    <location>
        <begin position="145"/>
        <end position="160"/>
    </location>
</feature>
<dbReference type="InterPro" id="IPR045117">
    <property type="entry name" value="ATXN2-like"/>
</dbReference>
<protein>
    <recommendedName>
        <fullName evidence="2">LsmAD domain-containing protein</fullName>
    </recommendedName>
</protein>